<dbReference type="RefSeq" id="WP_085880320.1">
    <property type="nucleotide sequence ID" value="NZ_FWFZ01000024.1"/>
</dbReference>
<evidence type="ECO:0008006" key="4">
    <source>
        <dbReference type="Google" id="ProtNLM"/>
    </source>
</evidence>
<gene>
    <name evidence="2" type="ORF">ROA7023_03549</name>
</gene>
<feature type="transmembrane region" description="Helical" evidence="1">
    <location>
        <begin position="6"/>
        <end position="23"/>
    </location>
</feature>
<dbReference type="AlphaFoldDB" id="A0A1Y5TU77"/>
<evidence type="ECO:0000256" key="1">
    <source>
        <dbReference type="SAM" id="Phobius"/>
    </source>
</evidence>
<evidence type="ECO:0000313" key="3">
    <source>
        <dbReference type="Proteomes" id="UP000193900"/>
    </source>
</evidence>
<evidence type="ECO:0000313" key="2">
    <source>
        <dbReference type="EMBL" id="SLN71821.1"/>
    </source>
</evidence>
<reference evidence="2 3" key="1">
    <citation type="submission" date="2017-03" db="EMBL/GenBank/DDBJ databases">
        <authorList>
            <person name="Afonso C.L."/>
            <person name="Miller P.J."/>
            <person name="Scott M.A."/>
            <person name="Spackman E."/>
            <person name="Goraichik I."/>
            <person name="Dimitrov K.M."/>
            <person name="Suarez D.L."/>
            <person name="Swayne D.E."/>
        </authorList>
    </citation>
    <scope>NUCLEOTIDE SEQUENCE [LARGE SCALE GENOMIC DNA]</scope>
    <source>
        <strain evidence="2 3">CECT 7023</strain>
    </source>
</reference>
<name>A0A1Y5TU77_9RHOB</name>
<keyword evidence="3" id="KW-1185">Reference proteome</keyword>
<dbReference type="OrthoDB" id="7859418at2"/>
<sequence length="116" mass="11898">MDIINTLIALISIGLGLLGWLAPRYTMEVVDLRPGLSPMGFGEVRAASGALFVGLGAGALLLDTPLGFAMIGFAWGGAAIGRLTSLVLDGQTPKKWLFFGCEAVVAAVALGLNLPA</sequence>
<feature type="transmembrane region" description="Helical" evidence="1">
    <location>
        <begin position="44"/>
        <end position="62"/>
    </location>
</feature>
<protein>
    <recommendedName>
        <fullName evidence="4">DUF4345 domain-containing protein</fullName>
    </recommendedName>
</protein>
<dbReference type="EMBL" id="FWFZ01000024">
    <property type="protein sequence ID" value="SLN71821.1"/>
    <property type="molecule type" value="Genomic_DNA"/>
</dbReference>
<dbReference type="Pfam" id="PF14248">
    <property type="entry name" value="DUF4345"/>
    <property type="match status" value="1"/>
</dbReference>
<keyword evidence="1" id="KW-1133">Transmembrane helix</keyword>
<feature type="transmembrane region" description="Helical" evidence="1">
    <location>
        <begin position="96"/>
        <end position="114"/>
    </location>
</feature>
<organism evidence="2 3">
    <name type="scientific">Roseisalinus antarcticus</name>
    <dbReference type="NCBI Taxonomy" id="254357"/>
    <lineage>
        <taxon>Bacteria</taxon>
        <taxon>Pseudomonadati</taxon>
        <taxon>Pseudomonadota</taxon>
        <taxon>Alphaproteobacteria</taxon>
        <taxon>Rhodobacterales</taxon>
        <taxon>Roseobacteraceae</taxon>
        <taxon>Roseisalinus</taxon>
    </lineage>
</organism>
<accession>A0A1Y5TU77</accession>
<dbReference type="InterPro" id="IPR025597">
    <property type="entry name" value="DUF4345"/>
</dbReference>
<keyword evidence="1" id="KW-0472">Membrane</keyword>
<keyword evidence="1" id="KW-0812">Transmembrane</keyword>
<proteinExistence type="predicted"/>
<dbReference type="Proteomes" id="UP000193900">
    <property type="component" value="Unassembled WGS sequence"/>
</dbReference>
<feature type="transmembrane region" description="Helical" evidence="1">
    <location>
        <begin position="68"/>
        <end position="89"/>
    </location>
</feature>